<reference evidence="1" key="1">
    <citation type="submission" date="2021-06" db="EMBL/GenBank/DDBJ databases">
        <authorList>
            <person name="Kallberg Y."/>
            <person name="Tangrot J."/>
            <person name="Rosling A."/>
        </authorList>
    </citation>
    <scope>NUCLEOTIDE SEQUENCE</scope>
    <source>
        <strain evidence="1">CL356</strain>
    </source>
</reference>
<evidence type="ECO:0000313" key="1">
    <source>
        <dbReference type="EMBL" id="CAG8546790.1"/>
    </source>
</evidence>
<name>A0ACA9LUF3_9GLOM</name>
<proteinExistence type="predicted"/>
<accession>A0ACA9LUF3</accession>
<comment type="caution">
    <text evidence="1">The sequence shown here is derived from an EMBL/GenBank/DDBJ whole genome shotgun (WGS) entry which is preliminary data.</text>
</comment>
<organism evidence="1 2">
    <name type="scientific">Acaulospora colombiana</name>
    <dbReference type="NCBI Taxonomy" id="27376"/>
    <lineage>
        <taxon>Eukaryota</taxon>
        <taxon>Fungi</taxon>
        <taxon>Fungi incertae sedis</taxon>
        <taxon>Mucoromycota</taxon>
        <taxon>Glomeromycotina</taxon>
        <taxon>Glomeromycetes</taxon>
        <taxon>Diversisporales</taxon>
        <taxon>Acaulosporaceae</taxon>
        <taxon>Acaulospora</taxon>
    </lineage>
</organism>
<sequence length="327" mass="39598">MSTSSIREKEKRSHSTRYESSLNDNPNRKAKDHEIRSKIHVKEKSNKKHSRYHPFHGSRKSKGHDTSNFYKRSKSSDNFSTGCSESFFNFQYTEVHNEVDEEQEFTSYDYAEYISANTLNEKSWLEHLFEVMAEDDEDFSSTFYAESDLHGVNDMSEEDYANYIRKGMYEKQHEQELKEQRKREEKLRKKEEEKKRMMDRLRAEEKEREIREQEKKTHLKREKRALYLTRWNQFDVKGNSIIEFKDIPWPVDDITQLTRQSIEEFLLSGIKSDSEVRSILRREQIRFHPDRWHRFVKRIPTDKQWKKIMNTVTEVSRMLNVLIEEKA</sequence>
<gene>
    <name evidence="1" type="ORF">ACOLOM_LOCUS4692</name>
</gene>
<dbReference type="EMBL" id="CAJVPT010007954">
    <property type="protein sequence ID" value="CAG8546790.1"/>
    <property type="molecule type" value="Genomic_DNA"/>
</dbReference>
<evidence type="ECO:0000313" key="2">
    <source>
        <dbReference type="Proteomes" id="UP000789525"/>
    </source>
</evidence>
<protein>
    <submittedName>
        <fullName evidence="1">4951_t:CDS:1</fullName>
    </submittedName>
</protein>
<dbReference type="Proteomes" id="UP000789525">
    <property type="component" value="Unassembled WGS sequence"/>
</dbReference>
<keyword evidence="2" id="KW-1185">Reference proteome</keyword>